<dbReference type="eggNOG" id="COG0534">
    <property type="taxonomic scope" value="Bacteria"/>
</dbReference>
<dbReference type="STRING" id="59374.FSU_2500"/>
<evidence type="ECO:0000256" key="10">
    <source>
        <dbReference type="SAM" id="Phobius"/>
    </source>
</evidence>
<dbReference type="CDD" id="cd13143">
    <property type="entry name" value="MATE_MepA_like"/>
    <property type="match status" value="1"/>
</dbReference>
<keyword evidence="6 10" id="KW-0812">Transmembrane</keyword>
<dbReference type="InterPro" id="IPR048279">
    <property type="entry name" value="MdtK-like"/>
</dbReference>
<dbReference type="Proteomes" id="UP000000517">
    <property type="component" value="Chromosome"/>
</dbReference>
<keyword evidence="9" id="KW-0046">Antibiotic resistance</keyword>
<gene>
    <name evidence="11" type="ordered locus">FSU_2500</name>
</gene>
<keyword evidence="4" id="KW-0813">Transport</keyword>
<feature type="transmembrane region" description="Helical" evidence="10">
    <location>
        <begin position="152"/>
        <end position="173"/>
    </location>
</feature>
<reference evidence="12" key="1">
    <citation type="submission" date="2010-08" db="EMBL/GenBank/DDBJ databases">
        <title>Complete sequence of Fibrobacter succinogenes subsp. succinogenes S85.</title>
        <authorList>
            <person name="Durkin A.S."/>
            <person name="Nelson K.E."/>
            <person name="Morrison M."/>
            <person name="Forsberg C.W."/>
            <person name="Wilson D.B."/>
            <person name="Russell J.B."/>
            <person name="Cann I.K.O."/>
            <person name="Mackie R.I."/>
            <person name="White B.A."/>
        </authorList>
    </citation>
    <scope>NUCLEOTIDE SEQUENCE [LARGE SCALE GENOMIC DNA]</scope>
    <source>
        <strain evidence="12">ATCC 19169 / S85</strain>
    </source>
</reference>
<accession>D9S5D7</accession>
<dbReference type="PANTHER" id="PTHR43823:SF3">
    <property type="entry name" value="MULTIDRUG EXPORT PROTEIN MEPA"/>
    <property type="match status" value="1"/>
</dbReference>
<dbReference type="GO" id="GO:0042910">
    <property type="term" value="F:xenobiotic transmembrane transporter activity"/>
    <property type="evidence" value="ECO:0007669"/>
    <property type="project" value="InterPro"/>
</dbReference>
<protein>
    <recommendedName>
        <fullName evidence="3">Multidrug export protein MepA</fullName>
    </recommendedName>
</protein>
<comment type="similarity">
    <text evidence="2">Belongs to the multi antimicrobial extrusion (MATE) (TC 2.A.66.1) family. MepA subfamily.</text>
</comment>
<dbReference type="NCBIfam" id="TIGR00797">
    <property type="entry name" value="matE"/>
    <property type="match status" value="1"/>
</dbReference>
<dbReference type="Pfam" id="PF01554">
    <property type="entry name" value="MatE"/>
    <property type="match status" value="2"/>
</dbReference>
<proteinExistence type="inferred from homology"/>
<dbReference type="EMBL" id="CP002158">
    <property type="protein sequence ID" value="ADL25850.1"/>
    <property type="molecule type" value="Genomic_DNA"/>
</dbReference>
<feature type="transmembrane region" description="Helical" evidence="10">
    <location>
        <begin position="64"/>
        <end position="96"/>
    </location>
</feature>
<feature type="transmembrane region" description="Helical" evidence="10">
    <location>
        <begin position="446"/>
        <end position="464"/>
    </location>
</feature>
<feature type="transmembrane region" description="Helical" evidence="10">
    <location>
        <begin position="31"/>
        <end position="52"/>
    </location>
</feature>
<evidence type="ECO:0000313" key="11">
    <source>
        <dbReference type="EMBL" id="ADL25850.1"/>
    </source>
</evidence>
<keyword evidence="7 10" id="KW-1133">Transmembrane helix</keyword>
<keyword evidence="5" id="KW-1003">Cell membrane</keyword>
<name>D9S5D7_FIBSS</name>
<evidence type="ECO:0000256" key="7">
    <source>
        <dbReference type="ARBA" id="ARBA00022989"/>
    </source>
</evidence>
<feature type="transmembrane region" description="Helical" evidence="10">
    <location>
        <begin position="299"/>
        <end position="322"/>
    </location>
</feature>
<feature type="transmembrane region" description="Helical" evidence="10">
    <location>
        <begin position="185"/>
        <end position="204"/>
    </location>
</feature>
<evidence type="ECO:0000313" key="12">
    <source>
        <dbReference type="Proteomes" id="UP000000517"/>
    </source>
</evidence>
<feature type="transmembrane region" description="Helical" evidence="10">
    <location>
        <begin position="108"/>
        <end position="132"/>
    </location>
</feature>
<feature type="transmembrane region" description="Helical" evidence="10">
    <location>
        <begin position="210"/>
        <end position="231"/>
    </location>
</feature>
<evidence type="ECO:0000256" key="9">
    <source>
        <dbReference type="ARBA" id="ARBA00023251"/>
    </source>
</evidence>
<evidence type="ECO:0000256" key="1">
    <source>
        <dbReference type="ARBA" id="ARBA00004651"/>
    </source>
</evidence>
<feature type="transmembrane region" description="Helical" evidence="10">
    <location>
        <begin position="254"/>
        <end position="279"/>
    </location>
</feature>
<feature type="transmembrane region" description="Helical" evidence="10">
    <location>
        <begin position="419"/>
        <end position="440"/>
    </location>
</feature>
<evidence type="ECO:0000256" key="6">
    <source>
        <dbReference type="ARBA" id="ARBA00022692"/>
    </source>
</evidence>
<dbReference type="PIRSF" id="PIRSF006603">
    <property type="entry name" value="DinF"/>
    <property type="match status" value="1"/>
</dbReference>
<evidence type="ECO:0000256" key="8">
    <source>
        <dbReference type="ARBA" id="ARBA00023136"/>
    </source>
</evidence>
<dbReference type="PATRIC" id="fig|59374.8.peg.2396"/>
<dbReference type="InterPro" id="IPR051327">
    <property type="entry name" value="MATE_MepA_subfamily"/>
</dbReference>
<evidence type="ECO:0000256" key="5">
    <source>
        <dbReference type="ARBA" id="ARBA00022475"/>
    </source>
</evidence>
<dbReference type="InterPro" id="IPR045070">
    <property type="entry name" value="MATE_MepA-like"/>
</dbReference>
<dbReference type="KEGG" id="fsc:FSU_2500"/>
<feature type="transmembrane region" description="Helical" evidence="10">
    <location>
        <begin position="343"/>
        <end position="367"/>
    </location>
</feature>
<feature type="transmembrane region" description="Helical" evidence="10">
    <location>
        <begin position="387"/>
        <end position="407"/>
    </location>
</feature>
<dbReference type="GO" id="GO:0015297">
    <property type="term" value="F:antiporter activity"/>
    <property type="evidence" value="ECO:0007669"/>
    <property type="project" value="InterPro"/>
</dbReference>
<dbReference type="PANTHER" id="PTHR43823">
    <property type="entry name" value="SPORULATION PROTEIN YKVU"/>
    <property type="match status" value="1"/>
</dbReference>
<evidence type="ECO:0000256" key="3">
    <source>
        <dbReference type="ARBA" id="ARBA00022106"/>
    </source>
</evidence>
<dbReference type="AlphaFoldDB" id="D9S5D7"/>
<dbReference type="GO" id="GO:0046677">
    <property type="term" value="P:response to antibiotic"/>
    <property type="evidence" value="ECO:0007669"/>
    <property type="project" value="UniProtKB-KW"/>
</dbReference>
<comment type="subcellular location">
    <subcellularLocation>
        <location evidence="1">Cell membrane</location>
        <topology evidence="1">Multi-pass membrane protein</topology>
    </subcellularLocation>
</comment>
<dbReference type="InterPro" id="IPR002528">
    <property type="entry name" value="MATE_fam"/>
</dbReference>
<dbReference type="HOGENOM" id="CLU_012893_0_0_0"/>
<evidence type="ECO:0000256" key="2">
    <source>
        <dbReference type="ARBA" id="ARBA00008417"/>
    </source>
</evidence>
<sequence>MRLAGLTGVFMEDVINNKKLNAMGTASIPKIVLQFSVPAIISMLVEALYNIVDRYFVGQGVGSLGIGGITICFPIALFIMAMSMMVGVGGNTLFAIRLGERKYQQAAIILNNSFVLLIIMAVSSFTLGQIFMEPLLKLFGASDQLLPVASSYMRIILCGAIFQTIVPGMNHFIRSMGHPKTAMTRVMIGAGSNVILDWLFIMKFNWGIEGAAWATVLSQFIGGLAVMQFFVKKTTPIKVNRRYMKLRLPYVRKIFILGLPPSIMQISNSLVNAILARSLTSYGTRDLPIVNGMTGGDQAIAAFGILMSIVSMIVLPLMGFVTGSQPIIGYNYGAKYNNRVRDALKFTMLYATAFIVIAWILMMTNTLAFVAPFVPNDQNMQQLTCKALRTFICMMPFVPLGMVSGNFFQGTGKAWRSMFLNACRQLILLIPFLFIMPRFFGLRGVFMAQPIADFVTAFIAIIMLRAELKNIPRI</sequence>
<dbReference type="GO" id="GO:0005886">
    <property type="term" value="C:plasma membrane"/>
    <property type="evidence" value="ECO:0007669"/>
    <property type="project" value="UniProtKB-SubCell"/>
</dbReference>
<evidence type="ECO:0000256" key="4">
    <source>
        <dbReference type="ARBA" id="ARBA00022448"/>
    </source>
</evidence>
<keyword evidence="8 10" id="KW-0472">Membrane</keyword>
<organism evidence="11 12">
    <name type="scientific">Fibrobacter succinogenes (strain ATCC 19169 / S85)</name>
    <dbReference type="NCBI Taxonomy" id="59374"/>
    <lineage>
        <taxon>Bacteria</taxon>
        <taxon>Pseudomonadati</taxon>
        <taxon>Fibrobacterota</taxon>
        <taxon>Fibrobacteria</taxon>
        <taxon>Fibrobacterales</taxon>
        <taxon>Fibrobacteraceae</taxon>
        <taxon>Fibrobacter</taxon>
    </lineage>
</organism>